<dbReference type="EMBL" id="JAEPRB010000462">
    <property type="protein sequence ID" value="KAG2216064.1"/>
    <property type="molecule type" value="Genomic_DNA"/>
</dbReference>
<feature type="region of interest" description="Disordered" evidence="1">
    <location>
        <begin position="130"/>
        <end position="230"/>
    </location>
</feature>
<protein>
    <recommendedName>
        <fullName evidence="2">Nitrogen regulatory protein areA GATA-like domain-containing protein</fullName>
    </recommendedName>
</protein>
<reference evidence="3 4" key="1">
    <citation type="submission" date="2020-12" db="EMBL/GenBank/DDBJ databases">
        <title>Metabolic potential, ecology and presence of endohyphal bacteria is reflected in genomic diversity of Mucoromycotina.</title>
        <authorList>
            <person name="Muszewska A."/>
            <person name="Okrasinska A."/>
            <person name="Steczkiewicz K."/>
            <person name="Drgas O."/>
            <person name="Orlowska M."/>
            <person name="Perlinska-Lenart U."/>
            <person name="Aleksandrzak-Piekarczyk T."/>
            <person name="Szatraj K."/>
            <person name="Zielenkiewicz U."/>
            <person name="Pilsyk S."/>
            <person name="Malc E."/>
            <person name="Mieczkowski P."/>
            <person name="Kruszewska J.S."/>
            <person name="Biernat P."/>
            <person name="Pawlowska J."/>
        </authorList>
    </citation>
    <scope>NUCLEOTIDE SEQUENCE [LARGE SCALE GENOMIC DNA]</scope>
    <source>
        <strain evidence="3 4">CBS 142.35</strain>
    </source>
</reference>
<evidence type="ECO:0000313" key="4">
    <source>
        <dbReference type="Proteomes" id="UP000646827"/>
    </source>
</evidence>
<dbReference type="PANTHER" id="PTHR28014:SF1">
    <property type="entry name" value="NEGATIVE REGULATOR OF RAS-CAMP PATHWAY"/>
    <property type="match status" value="1"/>
</dbReference>
<gene>
    <name evidence="3" type="ORF">INT45_010633</name>
</gene>
<sequence>MIQSLDVPVVSLAVPNIHKMNEITSDDLSCMWTVFTKCKDNLENGRRLENLSWRLWYRESLIEKAQEQNHVRTPIPIQSNNNMNNDDYFSYASSASTCESTPLQTPPSLKHMSPSSFKRMISSLDNDSIEKQHYQHQQLQQQSPIQLLPTSKLSSPTSSLSKMDSQSTSDATTTTVPSLTAPQPKKAFSVPKPQRKFFVSDDEESSDDDEAEEDPMTIQNKSYNNKNKIMDENDNDDGCWSTVRTTDDRHFYSTPPPSCSTIKADNNKITFSSVPTDSETNFIKKTPTCIAKQQHQQPSLLSAMLIEQQQQQQQQRKSSIRKKHYSSSSQKRRQRSMMNNNNNNNTITYIQEEPDLSQSLKYCVDWEQRQNVIDIHSTTTHYSPYQIQQKPLEVYNNYCWESFRGW</sequence>
<dbReference type="InterPro" id="IPR053043">
    <property type="entry name" value="Ras-cAMP_regulatory"/>
</dbReference>
<dbReference type="InterPro" id="IPR013860">
    <property type="entry name" value="AreA_GATA"/>
</dbReference>
<feature type="region of interest" description="Disordered" evidence="1">
    <location>
        <begin position="309"/>
        <end position="345"/>
    </location>
</feature>
<dbReference type="OrthoDB" id="515401at2759"/>
<dbReference type="GO" id="GO:0006808">
    <property type="term" value="P:regulation of nitrogen utilization"/>
    <property type="evidence" value="ECO:0007669"/>
    <property type="project" value="TreeGrafter"/>
</dbReference>
<feature type="compositionally biased region" description="Acidic residues" evidence="1">
    <location>
        <begin position="200"/>
        <end position="215"/>
    </location>
</feature>
<organism evidence="3 4">
    <name type="scientific">Circinella minor</name>
    <dbReference type="NCBI Taxonomy" id="1195481"/>
    <lineage>
        <taxon>Eukaryota</taxon>
        <taxon>Fungi</taxon>
        <taxon>Fungi incertae sedis</taxon>
        <taxon>Mucoromycota</taxon>
        <taxon>Mucoromycotina</taxon>
        <taxon>Mucoromycetes</taxon>
        <taxon>Mucorales</taxon>
        <taxon>Lichtheimiaceae</taxon>
        <taxon>Circinella</taxon>
    </lineage>
</organism>
<evidence type="ECO:0000259" key="2">
    <source>
        <dbReference type="Pfam" id="PF08550"/>
    </source>
</evidence>
<dbReference type="PANTHER" id="PTHR28014">
    <property type="entry name" value="NEGATIVE REGULATOR OF RAS-CAMP PATHWAY"/>
    <property type="match status" value="1"/>
</dbReference>
<keyword evidence="4" id="KW-1185">Reference proteome</keyword>
<proteinExistence type="predicted"/>
<comment type="caution">
    <text evidence="3">The sequence shown here is derived from an EMBL/GenBank/DDBJ whole genome shotgun (WGS) entry which is preliminary data.</text>
</comment>
<evidence type="ECO:0000256" key="1">
    <source>
        <dbReference type="SAM" id="MobiDB-lite"/>
    </source>
</evidence>
<dbReference type="GO" id="GO:0005737">
    <property type="term" value="C:cytoplasm"/>
    <property type="evidence" value="ECO:0007669"/>
    <property type="project" value="TreeGrafter"/>
</dbReference>
<feature type="compositionally biased region" description="Low complexity" evidence="1">
    <location>
        <begin position="135"/>
        <end position="183"/>
    </location>
</feature>
<accession>A0A8H7RS40</accession>
<feature type="compositionally biased region" description="Basic residues" evidence="1">
    <location>
        <begin position="318"/>
        <end position="335"/>
    </location>
</feature>
<name>A0A8H7RS40_9FUNG</name>
<feature type="domain" description="Nitrogen regulatory protein areA GATA-like" evidence="2">
    <location>
        <begin position="31"/>
        <end position="58"/>
    </location>
</feature>
<dbReference type="Pfam" id="PF08550">
    <property type="entry name" value="GATA_AreA"/>
    <property type="match status" value="1"/>
</dbReference>
<dbReference type="GO" id="GO:0000122">
    <property type="term" value="P:negative regulation of transcription by RNA polymerase II"/>
    <property type="evidence" value="ECO:0007669"/>
    <property type="project" value="TreeGrafter"/>
</dbReference>
<feature type="compositionally biased region" description="Polar residues" evidence="1">
    <location>
        <begin position="217"/>
        <end position="227"/>
    </location>
</feature>
<dbReference type="AlphaFoldDB" id="A0A8H7RS40"/>
<evidence type="ECO:0000313" key="3">
    <source>
        <dbReference type="EMBL" id="KAG2216064.1"/>
    </source>
</evidence>
<dbReference type="Proteomes" id="UP000646827">
    <property type="component" value="Unassembled WGS sequence"/>
</dbReference>
<dbReference type="GO" id="GO:0031930">
    <property type="term" value="P:mitochondria-nucleus signaling pathway"/>
    <property type="evidence" value="ECO:0007669"/>
    <property type="project" value="TreeGrafter"/>
</dbReference>